<dbReference type="Gene3D" id="1.20.1270.60">
    <property type="entry name" value="Arfaptin homology (AH) domain/BAR domain"/>
    <property type="match status" value="1"/>
</dbReference>
<feature type="region of interest" description="Disordered" evidence="1">
    <location>
        <begin position="665"/>
        <end position="703"/>
    </location>
</feature>
<dbReference type="CDD" id="cd07307">
    <property type="entry name" value="BAR"/>
    <property type="match status" value="1"/>
</dbReference>
<keyword evidence="3" id="KW-1185">Reference proteome</keyword>
<feature type="region of interest" description="Disordered" evidence="1">
    <location>
        <begin position="547"/>
        <end position="577"/>
    </location>
</feature>
<proteinExistence type="predicted"/>
<dbReference type="SUPFAM" id="SSF103657">
    <property type="entry name" value="BAR/IMD domain-like"/>
    <property type="match status" value="1"/>
</dbReference>
<dbReference type="EMBL" id="CP144751">
    <property type="protein sequence ID" value="WVZ85389.1"/>
    <property type="molecule type" value="Genomic_DNA"/>
</dbReference>
<dbReference type="AlphaFoldDB" id="A0AAQ3U727"/>
<dbReference type="PANTHER" id="PTHR34119">
    <property type="entry name" value="HYDROXYPROLINE-RICH GLYCOPROTEIN-LIKE"/>
    <property type="match status" value="1"/>
</dbReference>
<dbReference type="Proteomes" id="UP001341281">
    <property type="component" value="Chromosome 07"/>
</dbReference>
<name>A0AAQ3U727_PASNO</name>
<accession>A0AAQ3U727</accession>
<evidence type="ECO:0000256" key="1">
    <source>
        <dbReference type="SAM" id="MobiDB-lite"/>
    </source>
</evidence>
<dbReference type="PANTHER" id="PTHR34119:SF1">
    <property type="entry name" value="OS04G0394700 PROTEIN"/>
    <property type="match status" value="1"/>
</dbReference>
<protein>
    <recommendedName>
        <fullName evidence="4">BAR domain-containing protein</fullName>
    </recommendedName>
</protein>
<gene>
    <name evidence="2" type="ORF">U9M48_032325</name>
</gene>
<sequence>MLSPTTGPGLTALSLLWWSPHFCPRNSKAREEKSSEDESGKRTPAFPLSPPAPNHRAPRPRIGAAVPARGFEAEEGGMKSPLRRFRGFSLHHPHHHHRERKDHRPPPAKLDELVSAAQEMEDMRNCYDSLLSAAAATTNSVYEFAEAMAEMGTCLLEKAALNYDDDDSAKVLMMLGKAQFELQKFVDSYRTNIINTITNPSESLLKELQVVEEMKDQCDQKRKEYEAMRAAYGEKGRSRHSKNESFSSEQLQTSFLEYQEETALFIFRLKSLKQGQFLSILTQAARHHAAQLSFFRKGLKHLEVLEPYVKAVADKQHIDYHFSGLDDDSDIDDYSSYQDNHSDGSELSFDYEINDRDKDLPTSRSPMDLDQAHPTSSPRPLKQELENAEEIKATLSVPHVKPEIGTQSAPIFAENVPDPSLRFRKINLSNRTVHSYKLPMPADDQNLTSVGANTSPHSHQPESKSHVAVNLWHSSPLVKDFKPTPMHSGPIKMPSSSNEGISAPLVYSYSTSDFNKMKRDAFSGPIPSKAGLSNPLFSATDRRTSRNYHPRVTGLHGPGWHSSVPPKATPRVTSLPTTTPRISELHELPRPPANVGPMCTGLVGYSGPLVSRRQMPNVPTRVSPSHTASPLPRPPSAMTRSYSIPSNSQRTPIITVNKLLEARHSRESSEVSSPPLTPISLADVSRRSTAETAVDNKMIKESL</sequence>
<feature type="region of interest" description="Disordered" evidence="1">
    <location>
        <begin position="26"/>
        <end position="61"/>
    </location>
</feature>
<reference evidence="2 3" key="1">
    <citation type="submission" date="2024-02" db="EMBL/GenBank/DDBJ databases">
        <title>High-quality chromosome-scale genome assembly of Pensacola bahiagrass (Paspalum notatum Flugge var. saurae).</title>
        <authorList>
            <person name="Vega J.M."/>
            <person name="Podio M."/>
            <person name="Orjuela J."/>
            <person name="Siena L.A."/>
            <person name="Pessino S.C."/>
            <person name="Combes M.C."/>
            <person name="Mariac C."/>
            <person name="Albertini E."/>
            <person name="Pupilli F."/>
            <person name="Ortiz J.P.A."/>
            <person name="Leblanc O."/>
        </authorList>
    </citation>
    <scope>NUCLEOTIDE SEQUENCE [LARGE SCALE GENOMIC DNA]</scope>
    <source>
        <strain evidence="2">R1</strain>
        <tissue evidence="2">Leaf</tissue>
    </source>
</reference>
<evidence type="ECO:0000313" key="3">
    <source>
        <dbReference type="Proteomes" id="UP001341281"/>
    </source>
</evidence>
<dbReference type="InterPro" id="IPR037488">
    <property type="entry name" value="At2g33490-like"/>
</dbReference>
<dbReference type="InterPro" id="IPR027267">
    <property type="entry name" value="AH/BAR_dom_sf"/>
</dbReference>
<evidence type="ECO:0008006" key="4">
    <source>
        <dbReference type="Google" id="ProtNLM"/>
    </source>
</evidence>
<evidence type="ECO:0000313" key="2">
    <source>
        <dbReference type="EMBL" id="WVZ85389.1"/>
    </source>
</evidence>
<feature type="region of interest" description="Disordered" evidence="1">
    <location>
        <begin position="618"/>
        <end position="648"/>
    </location>
</feature>
<organism evidence="2 3">
    <name type="scientific">Paspalum notatum var. saurae</name>
    <dbReference type="NCBI Taxonomy" id="547442"/>
    <lineage>
        <taxon>Eukaryota</taxon>
        <taxon>Viridiplantae</taxon>
        <taxon>Streptophyta</taxon>
        <taxon>Embryophyta</taxon>
        <taxon>Tracheophyta</taxon>
        <taxon>Spermatophyta</taxon>
        <taxon>Magnoliopsida</taxon>
        <taxon>Liliopsida</taxon>
        <taxon>Poales</taxon>
        <taxon>Poaceae</taxon>
        <taxon>PACMAD clade</taxon>
        <taxon>Panicoideae</taxon>
        <taxon>Andropogonodae</taxon>
        <taxon>Paspaleae</taxon>
        <taxon>Paspalinae</taxon>
        <taxon>Paspalum</taxon>
    </lineage>
</organism>
<feature type="compositionally biased region" description="Polar residues" evidence="1">
    <location>
        <begin position="638"/>
        <end position="648"/>
    </location>
</feature>
<feature type="region of interest" description="Disordered" evidence="1">
    <location>
        <begin position="331"/>
        <end position="380"/>
    </location>
</feature>
<feature type="compositionally biased region" description="Basic and acidic residues" evidence="1">
    <location>
        <begin position="28"/>
        <end position="41"/>
    </location>
</feature>